<proteinExistence type="predicted"/>
<sequence>MRQCWVECCCRDLSVVPYAYLLSHVYVKY</sequence>
<protein>
    <submittedName>
        <fullName evidence="1">Uncharacterized protein</fullName>
    </submittedName>
</protein>
<accession>A0A0E9VZS4</accession>
<reference evidence="1" key="2">
    <citation type="journal article" date="2015" name="Fish Shellfish Immunol.">
        <title>Early steps in the European eel (Anguilla anguilla)-Vibrio vulnificus interaction in the gills: Role of the RtxA13 toxin.</title>
        <authorList>
            <person name="Callol A."/>
            <person name="Pajuelo D."/>
            <person name="Ebbesson L."/>
            <person name="Teles M."/>
            <person name="MacKenzie S."/>
            <person name="Amaro C."/>
        </authorList>
    </citation>
    <scope>NUCLEOTIDE SEQUENCE</scope>
</reference>
<organism evidence="1">
    <name type="scientific">Anguilla anguilla</name>
    <name type="common">European freshwater eel</name>
    <name type="synonym">Muraena anguilla</name>
    <dbReference type="NCBI Taxonomy" id="7936"/>
    <lineage>
        <taxon>Eukaryota</taxon>
        <taxon>Metazoa</taxon>
        <taxon>Chordata</taxon>
        <taxon>Craniata</taxon>
        <taxon>Vertebrata</taxon>
        <taxon>Euteleostomi</taxon>
        <taxon>Actinopterygii</taxon>
        <taxon>Neopterygii</taxon>
        <taxon>Teleostei</taxon>
        <taxon>Anguilliformes</taxon>
        <taxon>Anguillidae</taxon>
        <taxon>Anguilla</taxon>
    </lineage>
</organism>
<reference evidence="1" key="1">
    <citation type="submission" date="2014-11" db="EMBL/GenBank/DDBJ databases">
        <authorList>
            <person name="Amaro Gonzalez C."/>
        </authorList>
    </citation>
    <scope>NUCLEOTIDE SEQUENCE</scope>
</reference>
<name>A0A0E9VZS4_ANGAN</name>
<dbReference type="EMBL" id="GBXM01024996">
    <property type="protein sequence ID" value="JAH83581.1"/>
    <property type="molecule type" value="Transcribed_RNA"/>
</dbReference>
<dbReference type="AlphaFoldDB" id="A0A0E9VZS4"/>
<evidence type="ECO:0000313" key="1">
    <source>
        <dbReference type="EMBL" id="JAH83581.1"/>
    </source>
</evidence>